<reference evidence="2 3" key="1">
    <citation type="submission" date="2019-04" db="EMBL/GenBank/DDBJ databases">
        <authorList>
            <person name="Feng G."/>
            <person name="Zhang J."/>
            <person name="Zhu H."/>
        </authorList>
    </citation>
    <scope>NUCLEOTIDE SEQUENCE [LARGE SCALE GENOMIC DNA]</scope>
    <source>
        <strain evidence="2 3">9PBR-1</strain>
    </source>
</reference>
<keyword evidence="3" id="KW-1185">Reference proteome</keyword>
<proteinExistence type="predicted"/>
<dbReference type="OrthoDB" id="1442641at2"/>
<protein>
    <submittedName>
        <fullName evidence="2">Uncharacterized protein</fullName>
    </submittedName>
</protein>
<gene>
    <name evidence="2" type="ORF">E5K02_16800</name>
</gene>
<feature type="chain" id="PRO_5021394092" evidence="1">
    <location>
        <begin position="27"/>
        <end position="462"/>
    </location>
</feature>
<feature type="signal peptide" evidence="1">
    <location>
        <begin position="1"/>
        <end position="26"/>
    </location>
</feature>
<accession>A0A4Z0QCL3</accession>
<dbReference type="Proteomes" id="UP000298471">
    <property type="component" value="Unassembled WGS sequence"/>
</dbReference>
<sequence>MSRFCTLFVFSIFSLLALLLATASYAAPPVEWKFTLTKTGGNYTLTPPSDGFSTDQPNAITDQVTISITCTGASCTDVELYLTAAGALPLSPVAAATSSTVSYVIKREAVPRTTEQFSSILIFKVKNAGGTATEVGKFNVYDGKAPSGEDKNGSGNSGSSGSLIECLRGRTFRGAYDEAANRALFVVTSTGNVLARPIGQIDEDDEIIVKVVGLTSQLEGLQVKQTSAFRDGTALRILGEAPASTSEQKITEQSTDECGEITLSAGNGFDPGKGTIELSQLKGGESVPITSFDFLVNPLYAGAFSFGPAYSKLGNYTYGYVATGADTTLTVTDRESPRIHYVLAYTPFIWGNRDVAKLKSLRFYEHFNPTIALTVRNTFDNAFIGISGDLFRNSAFFTVGQHIGKVSRLDPNAGLNVGDKLTPGKRTIPTVRSWENDWFFSVTIDLRAALRFFNAGLASAPR</sequence>
<organism evidence="2 3">
    <name type="scientific">Hymenobacter metallicola</name>
    <dbReference type="NCBI Taxonomy" id="2563114"/>
    <lineage>
        <taxon>Bacteria</taxon>
        <taxon>Pseudomonadati</taxon>
        <taxon>Bacteroidota</taxon>
        <taxon>Cytophagia</taxon>
        <taxon>Cytophagales</taxon>
        <taxon>Hymenobacteraceae</taxon>
        <taxon>Hymenobacter</taxon>
    </lineage>
</organism>
<keyword evidence="1" id="KW-0732">Signal</keyword>
<dbReference type="RefSeq" id="WP_135396361.1">
    <property type="nucleotide sequence ID" value="NZ_SRMB01000003.1"/>
</dbReference>
<dbReference type="AlphaFoldDB" id="A0A4Z0QCL3"/>
<evidence type="ECO:0000313" key="2">
    <source>
        <dbReference type="EMBL" id="TGE26452.1"/>
    </source>
</evidence>
<evidence type="ECO:0000313" key="3">
    <source>
        <dbReference type="Proteomes" id="UP000298471"/>
    </source>
</evidence>
<dbReference type="EMBL" id="SRMB01000003">
    <property type="protein sequence ID" value="TGE26452.1"/>
    <property type="molecule type" value="Genomic_DNA"/>
</dbReference>
<comment type="caution">
    <text evidence="2">The sequence shown here is derived from an EMBL/GenBank/DDBJ whole genome shotgun (WGS) entry which is preliminary data.</text>
</comment>
<evidence type="ECO:0000256" key="1">
    <source>
        <dbReference type="SAM" id="SignalP"/>
    </source>
</evidence>
<name>A0A4Z0QCL3_9BACT</name>